<organism evidence="1 2">
    <name type="scientific">Flexistipes sinusarabici</name>
    <dbReference type="NCBI Taxonomy" id="2352"/>
    <lineage>
        <taxon>Bacteria</taxon>
        <taxon>Pseudomonadati</taxon>
        <taxon>Deferribacterota</taxon>
        <taxon>Deferribacteres</taxon>
        <taxon>Deferribacterales</taxon>
        <taxon>Flexistipitaceae</taxon>
        <taxon>Flexistipes</taxon>
    </lineage>
</organism>
<evidence type="ECO:0000313" key="1">
    <source>
        <dbReference type="EMBL" id="HCW94089.1"/>
    </source>
</evidence>
<dbReference type="EMBL" id="DPPF01000222">
    <property type="protein sequence ID" value="HCW94089.1"/>
    <property type="molecule type" value="Genomic_DNA"/>
</dbReference>
<proteinExistence type="predicted"/>
<comment type="caution">
    <text evidence="1">The sequence shown here is derived from an EMBL/GenBank/DDBJ whole genome shotgun (WGS) entry which is preliminary data.</text>
</comment>
<evidence type="ECO:0000313" key="2">
    <source>
        <dbReference type="Proteomes" id="UP000262325"/>
    </source>
</evidence>
<accession>A0A3D5QFQ2</accession>
<reference evidence="1 2" key="1">
    <citation type="journal article" date="2018" name="Nat. Biotechnol.">
        <title>A standardized bacterial taxonomy based on genome phylogeny substantially revises the tree of life.</title>
        <authorList>
            <person name="Parks D.H."/>
            <person name="Chuvochina M."/>
            <person name="Waite D.W."/>
            <person name="Rinke C."/>
            <person name="Skarshewski A."/>
            <person name="Chaumeil P.A."/>
            <person name="Hugenholtz P."/>
        </authorList>
    </citation>
    <scope>NUCLEOTIDE SEQUENCE [LARGE SCALE GENOMIC DNA]</scope>
    <source>
        <strain evidence="1">UBA8672</strain>
    </source>
</reference>
<dbReference type="GO" id="GO:0016740">
    <property type="term" value="F:transferase activity"/>
    <property type="evidence" value="ECO:0007669"/>
    <property type="project" value="UniProtKB-KW"/>
</dbReference>
<dbReference type="AlphaFoldDB" id="A0A3D5QFQ2"/>
<gene>
    <name evidence="1" type="ORF">DHM44_10465</name>
</gene>
<name>A0A3D5QFQ2_FLESI</name>
<dbReference type="InterPro" id="IPR036135">
    <property type="entry name" value="MoeA_linker/N_sf"/>
</dbReference>
<dbReference type="SUPFAM" id="SSF63882">
    <property type="entry name" value="MoeA N-terminal region -like"/>
    <property type="match status" value="1"/>
</dbReference>
<sequence>MHKYEEALKILSNISLNFKTERVAVNEAFNRALAEDLYTD</sequence>
<dbReference type="GO" id="GO:0032324">
    <property type="term" value="P:molybdopterin cofactor biosynthetic process"/>
    <property type="evidence" value="ECO:0007669"/>
    <property type="project" value="InterPro"/>
</dbReference>
<protein>
    <submittedName>
        <fullName evidence="1">Molybdopterin molybdenumtransferase MoeA</fullName>
    </submittedName>
</protein>
<dbReference type="Proteomes" id="UP000262325">
    <property type="component" value="Unassembled WGS sequence"/>
</dbReference>
<feature type="non-terminal residue" evidence="1">
    <location>
        <position position="40"/>
    </location>
</feature>
<keyword evidence="1" id="KW-0808">Transferase</keyword>